<dbReference type="EMBL" id="QYAZ01000002">
    <property type="protein sequence ID" value="KAB8122354.1"/>
    <property type="molecule type" value="Genomic_DNA"/>
</dbReference>
<feature type="domain" description="Peptidase M1 membrane alanine aminopeptidase" evidence="3">
    <location>
        <begin position="411"/>
        <end position="565"/>
    </location>
</feature>
<feature type="compositionally biased region" description="Basic and acidic residues" evidence="1">
    <location>
        <begin position="646"/>
        <end position="665"/>
    </location>
</feature>
<feature type="region of interest" description="Disordered" evidence="1">
    <location>
        <begin position="645"/>
        <end position="665"/>
    </location>
</feature>
<dbReference type="InterPro" id="IPR027268">
    <property type="entry name" value="Peptidase_M4/M1_CTD_sf"/>
</dbReference>
<sequence length="665" mass="75212">MMYRRLAAIVCLAGCNTAHAAPAQNMQAGSAIMRRVFDTLQLPDAPNRYVSGSGLPGPDYWQNRADYAIHARINPVTHVLTGEEVLTYTNNSPDSLDELWLQLDQNIYRARSRASFANPERHAHTTDGAVIELVTLIHDGHETPLEPHINDTRMQLALPGSPLPHGHKVQIRIRWHHTIPGTWGGRTAVSSVRDGDIFEVAQWYPRMSVYDAHRGWDTLPYLGQEFYLDYGDFDYTVTVPWNFTVVGSGALLNPAEVLTPTERARLALAARSDTTVKIRTAQDVTDPASHAARSGEKTWHFRMENTRDISFAASPAFIWDAAGMNLPPIKPAPGMAPVPRLAMSVYPREGQGAQAWDRSTQYVKHAIEYFSSQWYAYPWPNAVNVGGHGAGMEYPGIVFDGWQDRDAMLFWITTHELGHDWFPMIVGSNERRHAFMDEGFNTFIDAYASQHFNNGEYAPKKDPEFAPQTGRPADDIIPLLTDPQAPPLMLTSELVSEKYRHSVSYFKSAYGLMLLREQILGPDRFDAAFRRYIKVWAYRHPAPSDFFRFMNSEAGEDLGWFWRGWYFENWWPDYALTDLSPINNDPHQGMQVGVRSKGQLMLPVVLRLDYTDGTHVDQVIPTESWHLTDHITVTFPGGPTVLRATLDPDHALPEPDRTDNTRTMP</sequence>
<dbReference type="Gene3D" id="1.10.390.10">
    <property type="entry name" value="Neutral Protease Domain 2"/>
    <property type="match status" value="1"/>
</dbReference>
<dbReference type="InterPro" id="IPR014782">
    <property type="entry name" value="Peptidase_M1_dom"/>
</dbReference>
<feature type="signal peptide" evidence="2">
    <location>
        <begin position="1"/>
        <end position="20"/>
    </location>
</feature>
<protein>
    <submittedName>
        <fullName evidence="4">M1 family peptidase</fullName>
    </submittedName>
</protein>
<feature type="chain" id="PRO_5045358634" evidence="2">
    <location>
        <begin position="21"/>
        <end position="665"/>
    </location>
</feature>
<evidence type="ECO:0000256" key="1">
    <source>
        <dbReference type="SAM" id="MobiDB-lite"/>
    </source>
</evidence>
<reference evidence="4 5" key="1">
    <citation type="submission" date="2018-09" db="EMBL/GenBank/DDBJ databases">
        <title>Genome sequence and characterization of the bcs clusters for the production of nanocellulose from the low pH resistant strain Komagataeibacter medellinensis ID13488.</title>
        <authorList>
            <person name="Hernandez-Arriaga A.M."/>
            <person name="Del Cerro C."/>
            <person name="Urbina L."/>
            <person name="Eceiza A."/>
            <person name="Retegi A."/>
            <person name="Prieto M.A."/>
        </authorList>
    </citation>
    <scope>NUCLEOTIDE SEQUENCE [LARGE SCALE GENOMIC DNA]</scope>
    <source>
        <strain evidence="4 5">ID13488</strain>
    </source>
</reference>
<comment type="caution">
    <text evidence="4">The sequence shown here is derived from an EMBL/GenBank/DDBJ whole genome shotgun (WGS) entry which is preliminary data.</text>
</comment>
<evidence type="ECO:0000256" key="2">
    <source>
        <dbReference type="SAM" id="SignalP"/>
    </source>
</evidence>
<dbReference type="SUPFAM" id="SSF55486">
    <property type="entry name" value="Metalloproteases ('zincins'), catalytic domain"/>
    <property type="match status" value="1"/>
</dbReference>
<keyword evidence="2" id="KW-0732">Signal</keyword>
<evidence type="ECO:0000259" key="3">
    <source>
        <dbReference type="Pfam" id="PF01433"/>
    </source>
</evidence>
<dbReference type="Pfam" id="PF01433">
    <property type="entry name" value="Peptidase_M1"/>
    <property type="match status" value="1"/>
</dbReference>
<evidence type="ECO:0000313" key="4">
    <source>
        <dbReference type="EMBL" id="KAB8122354.1"/>
    </source>
</evidence>
<dbReference type="Proteomes" id="UP000427842">
    <property type="component" value="Unassembled WGS sequence"/>
</dbReference>
<gene>
    <name evidence="4" type="ORF">D3W54_14180</name>
</gene>
<dbReference type="CDD" id="cd09604">
    <property type="entry name" value="M1_APN_like"/>
    <property type="match status" value="1"/>
</dbReference>
<dbReference type="RefSeq" id="WP_153472207.1">
    <property type="nucleotide sequence ID" value="NZ_QYAZ01000002.1"/>
</dbReference>
<keyword evidence="5" id="KW-1185">Reference proteome</keyword>
<evidence type="ECO:0000313" key="5">
    <source>
        <dbReference type="Proteomes" id="UP000427842"/>
    </source>
</evidence>
<name>A0ABQ6VQY0_9PROT</name>
<proteinExistence type="predicted"/>
<accession>A0ABQ6VQY0</accession>
<organism evidence="4 5">
    <name type="scientific">Komagataeibacter medellinensis</name>
    <dbReference type="NCBI Taxonomy" id="1177712"/>
    <lineage>
        <taxon>Bacteria</taxon>
        <taxon>Pseudomonadati</taxon>
        <taxon>Pseudomonadota</taxon>
        <taxon>Alphaproteobacteria</taxon>
        <taxon>Acetobacterales</taxon>
        <taxon>Acetobacteraceae</taxon>
        <taxon>Komagataeibacter</taxon>
    </lineage>
</organism>